<reference evidence="1" key="2">
    <citation type="journal article" date="2015" name="Data Brief">
        <title>Shoot transcriptome of the giant reed, Arundo donax.</title>
        <authorList>
            <person name="Barrero R.A."/>
            <person name="Guerrero F.D."/>
            <person name="Moolhuijzen P."/>
            <person name="Goolsby J.A."/>
            <person name="Tidwell J."/>
            <person name="Bellgard S.E."/>
            <person name="Bellgard M.I."/>
        </authorList>
    </citation>
    <scope>NUCLEOTIDE SEQUENCE</scope>
    <source>
        <tissue evidence="1">Shoot tissue taken approximately 20 cm above the soil surface</tissue>
    </source>
</reference>
<dbReference type="EMBL" id="GBRH01166260">
    <property type="protein sequence ID" value="JAE31636.1"/>
    <property type="molecule type" value="Transcribed_RNA"/>
</dbReference>
<accession>A0A0A9H9Y3</accession>
<name>A0A0A9H9Y3_ARUDO</name>
<protein>
    <submittedName>
        <fullName evidence="1">Uncharacterized protein</fullName>
    </submittedName>
</protein>
<reference evidence="1" key="1">
    <citation type="submission" date="2014-09" db="EMBL/GenBank/DDBJ databases">
        <authorList>
            <person name="Magalhaes I.L.F."/>
            <person name="Oliveira U."/>
            <person name="Santos F.R."/>
            <person name="Vidigal T.H.D.A."/>
            <person name="Brescovit A.D."/>
            <person name="Santos A.J."/>
        </authorList>
    </citation>
    <scope>NUCLEOTIDE SEQUENCE</scope>
    <source>
        <tissue evidence="1">Shoot tissue taken approximately 20 cm above the soil surface</tissue>
    </source>
</reference>
<sequence>MIRSGIQHNRHCARVVLDQLLKVAASVQLARMTSFPYSSELKLAQQSTNSPQELLF</sequence>
<evidence type="ECO:0000313" key="1">
    <source>
        <dbReference type="EMBL" id="JAE31636.1"/>
    </source>
</evidence>
<dbReference type="AlphaFoldDB" id="A0A0A9H9Y3"/>
<proteinExistence type="predicted"/>
<organism evidence="1">
    <name type="scientific">Arundo donax</name>
    <name type="common">Giant reed</name>
    <name type="synonym">Donax arundinaceus</name>
    <dbReference type="NCBI Taxonomy" id="35708"/>
    <lineage>
        <taxon>Eukaryota</taxon>
        <taxon>Viridiplantae</taxon>
        <taxon>Streptophyta</taxon>
        <taxon>Embryophyta</taxon>
        <taxon>Tracheophyta</taxon>
        <taxon>Spermatophyta</taxon>
        <taxon>Magnoliopsida</taxon>
        <taxon>Liliopsida</taxon>
        <taxon>Poales</taxon>
        <taxon>Poaceae</taxon>
        <taxon>PACMAD clade</taxon>
        <taxon>Arundinoideae</taxon>
        <taxon>Arundineae</taxon>
        <taxon>Arundo</taxon>
    </lineage>
</organism>